<feature type="domain" description="Glycosyltransferase 2-like" evidence="2">
    <location>
        <begin position="3"/>
        <end position="139"/>
    </location>
</feature>
<dbReference type="InParanoid" id="A0A5Q0BK42"/>
<dbReference type="Gene3D" id="3.90.550.10">
    <property type="entry name" value="Spore Coat Polysaccharide Biosynthesis Protein SpsA, Chain A"/>
    <property type="match status" value="1"/>
</dbReference>
<dbReference type="KEGG" id="mmob:F6R98_07725"/>
<dbReference type="SUPFAM" id="SSF53448">
    <property type="entry name" value="Nucleotide-diphospho-sugar transferases"/>
    <property type="match status" value="1"/>
</dbReference>
<evidence type="ECO:0000256" key="1">
    <source>
        <dbReference type="ARBA" id="ARBA00038494"/>
    </source>
</evidence>
<keyword evidence="3" id="KW-0808">Transferase</keyword>
<dbReference type="CDD" id="cd02511">
    <property type="entry name" value="Beta4Glucosyltransferase"/>
    <property type="match status" value="1"/>
</dbReference>
<protein>
    <submittedName>
        <fullName evidence="3">Glycosyltransferase family 2 protein</fullName>
    </submittedName>
</protein>
<dbReference type="Proteomes" id="UP000325755">
    <property type="component" value="Chromosome"/>
</dbReference>
<dbReference type="GO" id="GO:0016740">
    <property type="term" value="F:transferase activity"/>
    <property type="evidence" value="ECO:0007669"/>
    <property type="project" value="UniProtKB-KW"/>
</dbReference>
<dbReference type="PANTHER" id="PTHR43630:SF2">
    <property type="entry name" value="GLYCOSYLTRANSFERASE"/>
    <property type="match status" value="1"/>
</dbReference>
<evidence type="ECO:0000313" key="4">
    <source>
        <dbReference type="Proteomes" id="UP000325755"/>
    </source>
</evidence>
<accession>A0A5Q0BK42</accession>
<evidence type="ECO:0000259" key="2">
    <source>
        <dbReference type="Pfam" id="PF00535"/>
    </source>
</evidence>
<dbReference type="InterPro" id="IPR001173">
    <property type="entry name" value="Glyco_trans_2-like"/>
</dbReference>
<dbReference type="PANTHER" id="PTHR43630">
    <property type="entry name" value="POLY-BETA-1,6-N-ACETYL-D-GLUCOSAMINE SYNTHASE"/>
    <property type="match status" value="1"/>
</dbReference>
<evidence type="ECO:0000313" key="3">
    <source>
        <dbReference type="EMBL" id="QFY42528.1"/>
    </source>
</evidence>
<organism evidence="3 4">
    <name type="scientific">Candidatus Methylospira mobilis</name>
    <dbReference type="NCBI Taxonomy" id="1808979"/>
    <lineage>
        <taxon>Bacteria</taxon>
        <taxon>Pseudomonadati</taxon>
        <taxon>Pseudomonadota</taxon>
        <taxon>Gammaproteobacteria</taxon>
        <taxon>Methylococcales</taxon>
        <taxon>Methylococcaceae</taxon>
        <taxon>Candidatus Methylospira</taxon>
    </lineage>
</organism>
<dbReference type="RefSeq" id="WP_153248524.1">
    <property type="nucleotide sequence ID" value="NZ_CP044205.1"/>
</dbReference>
<comment type="similarity">
    <text evidence="1">Belongs to the glycosyltransferase 2 family. WaaE/KdtX subfamily.</text>
</comment>
<name>A0A5Q0BK42_9GAMM</name>
<dbReference type="Pfam" id="PF00535">
    <property type="entry name" value="Glycos_transf_2"/>
    <property type="match status" value="1"/>
</dbReference>
<dbReference type="OrthoDB" id="9815923at2"/>
<dbReference type="InterPro" id="IPR029044">
    <property type="entry name" value="Nucleotide-diphossugar_trans"/>
</dbReference>
<keyword evidence="4" id="KW-1185">Reference proteome</keyword>
<gene>
    <name evidence="3" type="ORF">F6R98_07725</name>
</gene>
<dbReference type="AlphaFoldDB" id="A0A5Q0BK42"/>
<reference evidence="3 4" key="1">
    <citation type="submission" date="2019-09" db="EMBL/GenBank/DDBJ databases">
        <title>Ecophysiology of the spiral-shaped methanotroph Methylospira mobilis as revealed by the complete genome sequence.</title>
        <authorList>
            <person name="Oshkin I.Y."/>
            <person name="Dedysh S.N."/>
            <person name="Miroshnikov K."/>
            <person name="Danilova O.V."/>
            <person name="Hakobyan A."/>
            <person name="Liesack W."/>
        </authorList>
    </citation>
    <scope>NUCLEOTIDE SEQUENCE [LARGE SCALE GENOMIC DNA]</scope>
    <source>
        <strain evidence="3 4">Shm1</strain>
    </source>
</reference>
<sequence>MISILILTKNEEHDLPGCLQSVSWSDDIHVFDSHSSDDTVAIAARAGAHVTQRDYDNHLPFGGHEGEHRTWGLRNIPFKYPWIFVIDADERMTPELAAEAGAAVANAGEQVAFSVQRRDYLFNTWLKHAVPTPFNIRLFKPDRVCYERFTNPAIKVDGEIGDLKAYFKHFPYSKGMSHWVSKHNNYSTLEARQIVENHKTAVRFSIVDAVFARNRNVRRFNQKELYYRLPCRPLVMFFGLYILKGGFLDGRAGLVFVLLRSIYEYFIVLKQRELEAG</sequence>
<proteinExistence type="inferred from homology"/>
<dbReference type="EMBL" id="CP044205">
    <property type="protein sequence ID" value="QFY42528.1"/>
    <property type="molecule type" value="Genomic_DNA"/>
</dbReference>